<evidence type="ECO:0000313" key="2">
    <source>
        <dbReference type="EMBL" id="RHX87371.1"/>
    </source>
</evidence>
<accession>A0A396YVX6</accession>
<feature type="transmembrane region" description="Helical" evidence="1">
    <location>
        <begin position="75"/>
        <end position="93"/>
    </location>
</feature>
<dbReference type="Proteomes" id="UP000265798">
    <property type="component" value="Unassembled WGS sequence"/>
</dbReference>
<name>A0A396YVX6_9LEPT</name>
<dbReference type="RefSeq" id="WP_118969865.1">
    <property type="nucleotide sequence ID" value="NZ_QHCT01000005.1"/>
</dbReference>
<sequence>MKKFTLAVLGYLIPTFLLGASWHFLFFHELYDSFGIYNRKDPIIPLGFGSMLIQGIVLAYLFPFYNTKGNSIRRGIQFSLILGVFLYSITTLANAAKIEINSISLWFAIQAVFHLIQFTVAGFFLGLVYKNPDS</sequence>
<evidence type="ECO:0000256" key="1">
    <source>
        <dbReference type="SAM" id="Phobius"/>
    </source>
</evidence>
<dbReference type="OrthoDB" id="7062900at2"/>
<dbReference type="AlphaFoldDB" id="A0A396YVX6"/>
<organism evidence="2 3">
    <name type="scientific">Leptospira stimsonii</name>
    <dbReference type="NCBI Taxonomy" id="2202203"/>
    <lineage>
        <taxon>Bacteria</taxon>
        <taxon>Pseudomonadati</taxon>
        <taxon>Spirochaetota</taxon>
        <taxon>Spirochaetia</taxon>
        <taxon>Leptospirales</taxon>
        <taxon>Leptospiraceae</taxon>
        <taxon>Leptospira</taxon>
    </lineage>
</organism>
<proteinExistence type="predicted"/>
<keyword evidence="1" id="KW-0472">Membrane</keyword>
<keyword evidence="1" id="KW-1133">Transmembrane helix</keyword>
<comment type="caution">
    <text evidence="2">The sequence shown here is derived from an EMBL/GenBank/DDBJ whole genome shotgun (WGS) entry which is preliminary data.</text>
</comment>
<dbReference type="EMBL" id="QHCT01000005">
    <property type="protein sequence ID" value="RHX87371.1"/>
    <property type="molecule type" value="Genomic_DNA"/>
</dbReference>
<protein>
    <submittedName>
        <fullName evidence="2">DUF1761 domain-containing protein</fullName>
    </submittedName>
</protein>
<evidence type="ECO:0000313" key="3">
    <source>
        <dbReference type="Proteomes" id="UP000265798"/>
    </source>
</evidence>
<reference evidence="3" key="1">
    <citation type="submission" date="2018-05" db="EMBL/GenBank/DDBJ databases">
        <title>Leptospira yasudae sp. nov. and Leptospira stimsonii sp. nov., two pathogenic species of the genus Leptospira isolated from environmental sources.</title>
        <authorList>
            <person name="Casanovas-Massana A."/>
            <person name="Hamond C."/>
            <person name="Santos L.A."/>
            <person name="Hacker K.P."/>
            <person name="Balassiano I."/>
            <person name="Medeiros M.A."/>
            <person name="Reis M.G."/>
            <person name="Ko A.I."/>
            <person name="Wunder E.A."/>
        </authorList>
    </citation>
    <scope>NUCLEOTIDE SEQUENCE [LARGE SCALE GENOMIC DNA]</scope>
    <source>
        <strain evidence="3">Yale</strain>
    </source>
</reference>
<keyword evidence="1" id="KW-0812">Transmembrane</keyword>
<feature type="transmembrane region" description="Helical" evidence="1">
    <location>
        <begin position="43"/>
        <end position="63"/>
    </location>
</feature>
<feature type="transmembrane region" description="Helical" evidence="1">
    <location>
        <begin position="105"/>
        <end position="129"/>
    </location>
</feature>
<gene>
    <name evidence="2" type="ORF">DLM75_17925</name>
</gene>